<reference evidence="7 8" key="1">
    <citation type="submission" date="2021-08" db="EMBL/GenBank/DDBJ databases">
        <title>Comparative Genomics Analysis of the Genus Qipengyuania Reveals Extensive Genetic Diversity and Metabolic Versatility, Including the Description of Fifteen Novel Species.</title>
        <authorList>
            <person name="Liu Y."/>
        </authorList>
    </citation>
    <scope>NUCLEOTIDE SEQUENCE [LARGE SCALE GENOMIC DNA]</scope>
    <source>
        <strain evidence="7 8">1NDH17</strain>
    </source>
</reference>
<keyword evidence="7" id="KW-0456">Lyase</keyword>
<comment type="cofactor">
    <cofactor evidence="1">
        <name>Mg(2+)</name>
        <dbReference type="ChEBI" id="CHEBI:18420"/>
    </cofactor>
</comment>
<dbReference type="EMBL" id="JAIGNK010000005">
    <property type="protein sequence ID" value="MBX7459226.1"/>
    <property type="molecule type" value="Genomic_DNA"/>
</dbReference>
<dbReference type="InterPro" id="IPR015813">
    <property type="entry name" value="Pyrv/PenolPyrv_kinase-like_dom"/>
</dbReference>
<dbReference type="Proteomes" id="UP000783253">
    <property type="component" value="Unassembled WGS sequence"/>
</dbReference>
<gene>
    <name evidence="7" type="ORF">K3152_13310</name>
</gene>
<evidence type="ECO:0000256" key="5">
    <source>
        <dbReference type="SAM" id="MobiDB-lite"/>
    </source>
</evidence>
<feature type="domain" description="HpcH/HpaI aldolase/citrate lyase" evidence="6">
    <location>
        <begin position="39"/>
        <end position="264"/>
    </location>
</feature>
<evidence type="ECO:0000256" key="4">
    <source>
        <dbReference type="ARBA" id="ARBA00022842"/>
    </source>
</evidence>
<evidence type="ECO:0000256" key="1">
    <source>
        <dbReference type="ARBA" id="ARBA00001946"/>
    </source>
</evidence>
<dbReference type="SUPFAM" id="SSF51621">
    <property type="entry name" value="Phosphoenolpyruvate/pyruvate domain"/>
    <property type="match status" value="1"/>
</dbReference>
<sequence>MACITSHRLTSQHQVGSSRTRNRERKIQVSKAAIPPRHRSWLFAPGDSEKKMNKASEGEADIVIFDLEDAVADDAKPAARQAIAAFLGTRDNAEHDRLWVRVNPLDGPHTADDLAAIMPARPGGIMLPKARGRHDVEELDRLLTPLEMELGIEPGSTPVIALVTEVAAAMFTTGDYAGAPRLVSMTWGAEDLADSIGALSNRGPDGEYSFTYELARSLTLLGAAAAGVPAIETIDGDFRNLEGLKARAEKVRRDGYRGMLAIHPAQVPVINAAFTPSDEEIAEAREIVALFEANPGAGTIGHKGKMLDRPHLSRARQLLAQVED</sequence>
<dbReference type="PIRSF" id="PIRSF015582">
    <property type="entry name" value="Cit_lyase_B"/>
    <property type="match status" value="1"/>
</dbReference>
<organism evidence="7 8">
    <name type="scientific">Qipengyuania polymorpha</name>
    <dbReference type="NCBI Taxonomy" id="2867234"/>
    <lineage>
        <taxon>Bacteria</taxon>
        <taxon>Pseudomonadati</taxon>
        <taxon>Pseudomonadota</taxon>
        <taxon>Alphaproteobacteria</taxon>
        <taxon>Sphingomonadales</taxon>
        <taxon>Erythrobacteraceae</taxon>
        <taxon>Qipengyuania</taxon>
    </lineage>
</organism>
<evidence type="ECO:0000259" key="6">
    <source>
        <dbReference type="Pfam" id="PF03328"/>
    </source>
</evidence>
<dbReference type="InterPro" id="IPR011206">
    <property type="entry name" value="Citrate_lyase_beta/mcl1/mcl2"/>
</dbReference>
<dbReference type="InterPro" id="IPR005000">
    <property type="entry name" value="Aldolase/citrate-lyase_domain"/>
</dbReference>
<comment type="similarity">
    <text evidence="2">Belongs to the HpcH/HpaI aldolase family.</text>
</comment>
<feature type="compositionally biased region" description="Polar residues" evidence="5">
    <location>
        <begin position="7"/>
        <end position="19"/>
    </location>
</feature>
<dbReference type="PANTHER" id="PTHR32308">
    <property type="entry name" value="LYASE BETA SUBUNIT, PUTATIVE (AFU_ORTHOLOGUE AFUA_4G13030)-RELATED"/>
    <property type="match status" value="1"/>
</dbReference>
<evidence type="ECO:0000313" key="7">
    <source>
        <dbReference type="EMBL" id="MBX7459226.1"/>
    </source>
</evidence>
<proteinExistence type="inferred from homology"/>
<accession>A0ABS7J084</accession>
<comment type="caution">
    <text evidence="7">The sequence shown here is derived from an EMBL/GenBank/DDBJ whole genome shotgun (WGS) entry which is preliminary data.</text>
</comment>
<name>A0ABS7J084_9SPHN</name>
<evidence type="ECO:0000256" key="3">
    <source>
        <dbReference type="ARBA" id="ARBA00022723"/>
    </source>
</evidence>
<dbReference type="PANTHER" id="PTHR32308:SF0">
    <property type="entry name" value="HPCH_HPAI ALDOLASE_CITRATE LYASE DOMAIN-CONTAINING PROTEIN"/>
    <property type="match status" value="1"/>
</dbReference>
<protein>
    <submittedName>
        <fullName evidence="7">CoA ester lyase</fullName>
    </submittedName>
</protein>
<feature type="region of interest" description="Disordered" evidence="5">
    <location>
        <begin position="1"/>
        <end position="26"/>
    </location>
</feature>
<keyword evidence="3" id="KW-0479">Metal-binding</keyword>
<keyword evidence="4" id="KW-0460">Magnesium</keyword>
<dbReference type="Gene3D" id="3.20.20.60">
    <property type="entry name" value="Phosphoenolpyruvate-binding domains"/>
    <property type="match status" value="1"/>
</dbReference>
<evidence type="ECO:0000256" key="2">
    <source>
        <dbReference type="ARBA" id="ARBA00005568"/>
    </source>
</evidence>
<dbReference type="InterPro" id="IPR040442">
    <property type="entry name" value="Pyrv_kinase-like_dom_sf"/>
</dbReference>
<keyword evidence="8" id="KW-1185">Reference proteome</keyword>
<dbReference type="GO" id="GO:0016829">
    <property type="term" value="F:lyase activity"/>
    <property type="evidence" value="ECO:0007669"/>
    <property type="project" value="UniProtKB-KW"/>
</dbReference>
<dbReference type="Pfam" id="PF03328">
    <property type="entry name" value="HpcH_HpaI"/>
    <property type="match status" value="1"/>
</dbReference>
<evidence type="ECO:0000313" key="8">
    <source>
        <dbReference type="Proteomes" id="UP000783253"/>
    </source>
</evidence>